<dbReference type="InterPro" id="IPR004117">
    <property type="entry name" value="7tm6_olfct_rcpt"/>
</dbReference>
<keyword evidence="12" id="KW-1185">Reference proteome</keyword>
<evidence type="ECO:0000256" key="10">
    <source>
        <dbReference type="SAM" id="Phobius"/>
    </source>
</evidence>
<reference evidence="11" key="1">
    <citation type="journal article" date="2023" name="IScience">
        <title>Live-bearing cockroach genome reveals convergent evolutionary mechanisms linked to viviparity in insects and beyond.</title>
        <authorList>
            <person name="Fouks B."/>
            <person name="Harrison M.C."/>
            <person name="Mikhailova A.A."/>
            <person name="Marchal E."/>
            <person name="English S."/>
            <person name="Carruthers M."/>
            <person name="Jennings E.C."/>
            <person name="Chiamaka E.L."/>
            <person name="Frigard R.A."/>
            <person name="Pippel M."/>
            <person name="Attardo G.M."/>
            <person name="Benoit J.B."/>
            <person name="Bornberg-Bauer E."/>
            <person name="Tobe S.S."/>
        </authorList>
    </citation>
    <scope>NUCLEOTIDE SEQUENCE</scope>
    <source>
        <strain evidence="11">Stay&amp;Tobe</strain>
    </source>
</reference>
<dbReference type="EMBL" id="JASPKZ010007583">
    <property type="protein sequence ID" value="KAJ9583491.1"/>
    <property type="molecule type" value="Genomic_DNA"/>
</dbReference>
<dbReference type="Pfam" id="PF02949">
    <property type="entry name" value="7tm_6"/>
    <property type="match status" value="1"/>
</dbReference>
<evidence type="ECO:0000256" key="2">
    <source>
        <dbReference type="ARBA" id="ARBA00022475"/>
    </source>
</evidence>
<protein>
    <recommendedName>
        <fullName evidence="13">Odorant receptor</fullName>
    </recommendedName>
</protein>
<evidence type="ECO:0000313" key="12">
    <source>
        <dbReference type="Proteomes" id="UP001233999"/>
    </source>
</evidence>
<gene>
    <name evidence="11" type="ORF">L9F63_022163</name>
</gene>
<evidence type="ECO:0000256" key="5">
    <source>
        <dbReference type="ARBA" id="ARBA00022725"/>
    </source>
</evidence>
<keyword evidence="2" id="KW-1003">Cell membrane</keyword>
<accession>A0AAD7ZN78</accession>
<dbReference type="AlphaFoldDB" id="A0AAD7ZN78"/>
<dbReference type="Proteomes" id="UP001233999">
    <property type="component" value="Unassembled WGS sequence"/>
</dbReference>
<keyword evidence="6 10" id="KW-1133">Transmembrane helix</keyword>
<dbReference type="PANTHER" id="PTHR21137">
    <property type="entry name" value="ODORANT RECEPTOR"/>
    <property type="match status" value="1"/>
</dbReference>
<reference evidence="11" key="2">
    <citation type="submission" date="2023-05" db="EMBL/GenBank/DDBJ databases">
        <authorList>
            <person name="Fouks B."/>
        </authorList>
    </citation>
    <scope>NUCLEOTIDE SEQUENCE</scope>
    <source>
        <strain evidence="11">Stay&amp;Tobe</strain>
        <tissue evidence="11">Testes</tissue>
    </source>
</reference>
<evidence type="ECO:0000256" key="8">
    <source>
        <dbReference type="ARBA" id="ARBA00023170"/>
    </source>
</evidence>
<keyword evidence="8" id="KW-0675">Receptor</keyword>
<comment type="subcellular location">
    <subcellularLocation>
        <location evidence="1">Cell membrane</location>
        <topology evidence="1">Multi-pass membrane protein</topology>
    </subcellularLocation>
</comment>
<dbReference type="GO" id="GO:0007165">
    <property type="term" value="P:signal transduction"/>
    <property type="evidence" value="ECO:0007669"/>
    <property type="project" value="UniProtKB-KW"/>
</dbReference>
<evidence type="ECO:0000256" key="9">
    <source>
        <dbReference type="ARBA" id="ARBA00023224"/>
    </source>
</evidence>
<organism evidence="11 12">
    <name type="scientific">Diploptera punctata</name>
    <name type="common">Pacific beetle cockroach</name>
    <dbReference type="NCBI Taxonomy" id="6984"/>
    <lineage>
        <taxon>Eukaryota</taxon>
        <taxon>Metazoa</taxon>
        <taxon>Ecdysozoa</taxon>
        <taxon>Arthropoda</taxon>
        <taxon>Hexapoda</taxon>
        <taxon>Insecta</taxon>
        <taxon>Pterygota</taxon>
        <taxon>Neoptera</taxon>
        <taxon>Polyneoptera</taxon>
        <taxon>Dictyoptera</taxon>
        <taxon>Blattodea</taxon>
        <taxon>Blaberoidea</taxon>
        <taxon>Blaberidae</taxon>
        <taxon>Diplopterinae</taxon>
        <taxon>Diploptera</taxon>
    </lineage>
</organism>
<sequence length="262" mass="30116">MTEESIPNWLLEEDVLLLDRALLRFCALLPGNETSDILWRGFIRFLMCSLMGITMIGGFIEAYYTNDFMGYVECGTVCITQVKCLFKFAAMFAHEKELRYVLDNMMKNFYIHENVAKEEILSTVKATKRTAWYVSVPYICTFMSTVVLMGLDKASSLLYRPPEETFLGNNTNETIVEFKRIFPLRVWLPMNEQLSPNYEIGYVFLLGVFSFEIYSTSVADTFIALIMMFLSAQFQLLGSAIQHARTNVSVILESKKNNSSRE</sequence>
<feature type="transmembrane region" description="Helical" evidence="10">
    <location>
        <begin position="37"/>
        <end position="60"/>
    </location>
</feature>
<evidence type="ECO:0000256" key="7">
    <source>
        <dbReference type="ARBA" id="ARBA00023136"/>
    </source>
</evidence>
<evidence type="ECO:0008006" key="13">
    <source>
        <dbReference type="Google" id="ProtNLM"/>
    </source>
</evidence>
<keyword evidence="9" id="KW-0807">Transducer</keyword>
<keyword evidence="4 10" id="KW-0812">Transmembrane</keyword>
<keyword evidence="7 10" id="KW-0472">Membrane</keyword>
<evidence type="ECO:0000256" key="3">
    <source>
        <dbReference type="ARBA" id="ARBA00022606"/>
    </source>
</evidence>
<feature type="transmembrane region" description="Helical" evidence="10">
    <location>
        <begin position="131"/>
        <end position="151"/>
    </location>
</feature>
<dbReference type="PANTHER" id="PTHR21137:SF35">
    <property type="entry name" value="ODORANT RECEPTOR 19A-RELATED"/>
    <property type="match status" value="1"/>
</dbReference>
<keyword evidence="3" id="KW-0716">Sensory transduction</keyword>
<dbReference type="GO" id="GO:0004984">
    <property type="term" value="F:olfactory receptor activity"/>
    <property type="evidence" value="ECO:0007669"/>
    <property type="project" value="InterPro"/>
</dbReference>
<evidence type="ECO:0000256" key="1">
    <source>
        <dbReference type="ARBA" id="ARBA00004651"/>
    </source>
</evidence>
<evidence type="ECO:0000313" key="11">
    <source>
        <dbReference type="EMBL" id="KAJ9583491.1"/>
    </source>
</evidence>
<comment type="caution">
    <text evidence="11">The sequence shown here is derived from an EMBL/GenBank/DDBJ whole genome shotgun (WGS) entry which is preliminary data.</text>
</comment>
<name>A0AAD7ZN78_DIPPU</name>
<feature type="non-terminal residue" evidence="11">
    <location>
        <position position="262"/>
    </location>
</feature>
<proteinExistence type="predicted"/>
<keyword evidence="5" id="KW-0552">Olfaction</keyword>
<dbReference type="GO" id="GO:0005549">
    <property type="term" value="F:odorant binding"/>
    <property type="evidence" value="ECO:0007669"/>
    <property type="project" value="InterPro"/>
</dbReference>
<feature type="transmembrane region" description="Helical" evidence="10">
    <location>
        <begin position="200"/>
        <end position="230"/>
    </location>
</feature>
<evidence type="ECO:0000256" key="6">
    <source>
        <dbReference type="ARBA" id="ARBA00022989"/>
    </source>
</evidence>
<evidence type="ECO:0000256" key="4">
    <source>
        <dbReference type="ARBA" id="ARBA00022692"/>
    </source>
</evidence>
<dbReference type="GO" id="GO:0005886">
    <property type="term" value="C:plasma membrane"/>
    <property type="evidence" value="ECO:0007669"/>
    <property type="project" value="UniProtKB-SubCell"/>
</dbReference>